<feature type="region of interest" description="Disordered" evidence="1">
    <location>
        <begin position="464"/>
        <end position="493"/>
    </location>
</feature>
<keyword evidence="5" id="KW-1185">Reference proteome</keyword>
<evidence type="ECO:0000313" key="4">
    <source>
        <dbReference type="EMBL" id="KAG5192331.1"/>
    </source>
</evidence>
<dbReference type="SUPFAM" id="SSF55073">
    <property type="entry name" value="Nucleotide cyclase"/>
    <property type="match status" value="1"/>
</dbReference>
<organism evidence="4 5">
    <name type="scientific">Tribonema minus</name>
    <dbReference type="NCBI Taxonomy" id="303371"/>
    <lineage>
        <taxon>Eukaryota</taxon>
        <taxon>Sar</taxon>
        <taxon>Stramenopiles</taxon>
        <taxon>Ochrophyta</taxon>
        <taxon>PX clade</taxon>
        <taxon>Xanthophyceae</taxon>
        <taxon>Tribonematales</taxon>
        <taxon>Tribonemataceae</taxon>
        <taxon>Tribonema</taxon>
    </lineage>
</organism>
<keyword evidence="2" id="KW-0472">Membrane</keyword>
<gene>
    <name evidence="4" type="ORF">JKP88DRAFT_250870</name>
</gene>
<name>A0A835ZG93_9STRA</name>
<feature type="transmembrane region" description="Helical" evidence="2">
    <location>
        <begin position="276"/>
        <end position="302"/>
    </location>
</feature>
<protein>
    <recommendedName>
        <fullName evidence="3">Guanylate cyclase domain-containing protein</fullName>
    </recommendedName>
</protein>
<dbReference type="PANTHER" id="PTHR43336:SF3">
    <property type="entry name" value="GUANYLATE CYCLASE DOMAIN-CONTAINING PROTEIN"/>
    <property type="match status" value="1"/>
</dbReference>
<keyword evidence="2" id="KW-1133">Transmembrane helix</keyword>
<accession>A0A835ZG93</accession>
<keyword evidence="2" id="KW-0812">Transmembrane</keyword>
<evidence type="ECO:0000313" key="5">
    <source>
        <dbReference type="Proteomes" id="UP000664859"/>
    </source>
</evidence>
<sequence>MARVGRVARWHTGARLAKQGAKRALMLQVGQKLSDVIVKRVMTGAVCVLLVVRGMSLGSTDAAEGYATRALQAVADMGSAAALNAAAREFVRSFEHTAHGRPRLLYLHVPVDGTPRVVFSRPLASYRSCELQIQVAIPEGPSQAAALAAEAYDPFETTWNDTISGLPVTVAVFSHRETLQYTAILDLTLKVLVVLLLWRGVTVFNKDTTVLVLTPLDRMMAAIKAAYTDPINSFQGLRWADQKARWKAGDSESLMPGARGGIGSGDVELRMLEGSVMIAVLLCSVMITVLYQRFTVLFLLCIQRMMYACMHVVRRQMALSKITGLLRVCYGEAGSSLIGDHLKRSIATGPGSLLLDPSVPGKRVFAIFGFCSIHDFEHITEALQNDIMKFVNSVAAIVHTACSAWSGHCNKNLGRCWLEVWRIGDSEHLQQLSHLASINGALIGMLKVIYQLINSNTIRSFETRCNAPPTPLPTPHNPHPGDSTDSLDSDSDHPHHPPFRINMGFGLHVGWAIEGAVGSDEKVEATYLSPHVNMSARMETAARQYGVEVLLSGDFYELLSTEAQRFCRLLDVVVVKGSHLPMPIYTYDTYIGGNCDDEEDDQSSTCSDTSESEPESAGSAFVHEDAQATSTTGAQQPQSAATRDLEYEMMLEAEQYSIEVWTKDRQLVELRRKCTQPFIAAFDRGVKVNNEHQLQLFEIKFKRKFKLKATSTIIYQPFIAAFDRGVKVNKDTGYSFIGLYLAGDWKRARVSLEEADRLKVEVGCSGGDGPARTLLAYMLTHKFKSPVEWRGYRELDSK</sequence>
<dbReference type="EMBL" id="JAFCMP010000007">
    <property type="protein sequence ID" value="KAG5192331.1"/>
    <property type="molecule type" value="Genomic_DNA"/>
</dbReference>
<dbReference type="Pfam" id="PF00211">
    <property type="entry name" value="Guanylate_cyc"/>
    <property type="match status" value="1"/>
</dbReference>
<reference evidence="4" key="1">
    <citation type="submission" date="2021-02" db="EMBL/GenBank/DDBJ databases">
        <title>First Annotated Genome of the Yellow-green Alga Tribonema minus.</title>
        <authorList>
            <person name="Mahan K.M."/>
        </authorList>
    </citation>
    <scope>NUCLEOTIDE SEQUENCE</scope>
    <source>
        <strain evidence="4">UTEX B ZZ1240</strain>
    </source>
</reference>
<dbReference type="AlphaFoldDB" id="A0A835ZG93"/>
<evidence type="ECO:0000256" key="2">
    <source>
        <dbReference type="SAM" id="Phobius"/>
    </source>
</evidence>
<dbReference type="Gene3D" id="3.30.70.1230">
    <property type="entry name" value="Nucleotide cyclase"/>
    <property type="match status" value="1"/>
</dbReference>
<feature type="domain" description="Guanylate cyclase" evidence="3">
    <location>
        <begin position="501"/>
        <end position="539"/>
    </location>
</feature>
<dbReference type="InterPro" id="IPR029787">
    <property type="entry name" value="Nucleotide_cyclase"/>
</dbReference>
<evidence type="ECO:0000259" key="3">
    <source>
        <dbReference type="PROSITE" id="PS50125"/>
    </source>
</evidence>
<comment type="caution">
    <text evidence="4">The sequence shown here is derived from an EMBL/GenBank/DDBJ whole genome shotgun (WGS) entry which is preliminary data.</text>
</comment>
<dbReference type="CDD" id="cd07302">
    <property type="entry name" value="CHD"/>
    <property type="match status" value="1"/>
</dbReference>
<feature type="region of interest" description="Disordered" evidence="1">
    <location>
        <begin position="596"/>
        <end position="619"/>
    </location>
</feature>
<dbReference type="GO" id="GO:0035556">
    <property type="term" value="P:intracellular signal transduction"/>
    <property type="evidence" value="ECO:0007669"/>
    <property type="project" value="InterPro"/>
</dbReference>
<dbReference type="GO" id="GO:0009190">
    <property type="term" value="P:cyclic nucleotide biosynthetic process"/>
    <property type="evidence" value="ECO:0007669"/>
    <property type="project" value="InterPro"/>
</dbReference>
<dbReference type="OrthoDB" id="60033at2759"/>
<dbReference type="PANTHER" id="PTHR43336">
    <property type="entry name" value="OXYGEN SENSOR HISTIDINE KINASE RESPONSE REGULATOR DEVS/DOSS"/>
    <property type="match status" value="1"/>
</dbReference>
<feature type="compositionally biased region" description="Pro residues" evidence="1">
    <location>
        <begin position="468"/>
        <end position="478"/>
    </location>
</feature>
<dbReference type="Proteomes" id="UP000664859">
    <property type="component" value="Unassembled WGS sequence"/>
</dbReference>
<dbReference type="InterPro" id="IPR001054">
    <property type="entry name" value="A/G_cyclase"/>
</dbReference>
<proteinExistence type="predicted"/>
<evidence type="ECO:0000256" key="1">
    <source>
        <dbReference type="SAM" id="MobiDB-lite"/>
    </source>
</evidence>
<dbReference type="PROSITE" id="PS50125">
    <property type="entry name" value="GUANYLATE_CYCLASE_2"/>
    <property type="match status" value="1"/>
</dbReference>